<comment type="caution">
    <text evidence="2">The sequence shown here is derived from an EMBL/GenBank/DDBJ whole genome shotgun (WGS) entry which is preliminary data.</text>
</comment>
<evidence type="ECO:0000256" key="1">
    <source>
        <dbReference type="SAM" id="MobiDB-lite"/>
    </source>
</evidence>
<evidence type="ECO:0000313" key="2">
    <source>
        <dbReference type="EMBL" id="MPY42259.1"/>
    </source>
</evidence>
<reference evidence="2 3" key="1">
    <citation type="submission" date="2019-07" db="EMBL/GenBank/DDBJ databases">
        <title>New species of Amycolatopsis and Streptomyces.</title>
        <authorList>
            <person name="Duangmal K."/>
            <person name="Teo W.F.A."/>
            <person name="Lipun K."/>
        </authorList>
    </citation>
    <scope>NUCLEOTIDE SEQUENCE [LARGE SCALE GENOMIC DNA]</scope>
    <source>
        <strain evidence="2 3">TISTR 2346</strain>
    </source>
</reference>
<feature type="compositionally biased region" description="Basic and acidic residues" evidence="1">
    <location>
        <begin position="82"/>
        <end position="91"/>
    </location>
</feature>
<organism evidence="2 3">
    <name type="scientific">Streptomyces phyllanthi</name>
    <dbReference type="NCBI Taxonomy" id="1803180"/>
    <lineage>
        <taxon>Bacteria</taxon>
        <taxon>Bacillati</taxon>
        <taxon>Actinomycetota</taxon>
        <taxon>Actinomycetes</taxon>
        <taxon>Kitasatosporales</taxon>
        <taxon>Streptomycetaceae</taxon>
        <taxon>Streptomyces</taxon>
    </lineage>
</organism>
<evidence type="ECO:0000313" key="3">
    <source>
        <dbReference type="Proteomes" id="UP000326979"/>
    </source>
</evidence>
<name>A0A5N8W4L4_9ACTN</name>
<dbReference type="EMBL" id="VJZE01000142">
    <property type="protein sequence ID" value="MPY42259.1"/>
    <property type="molecule type" value="Genomic_DNA"/>
</dbReference>
<keyword evidence="3" id="KW-1185">Reference proteome</keyword>
<feature type="compositionally biased region" description="Basic residues" evidence="1">
    <location>
        <begin position="46"/>
        <end position="59"/>
    </location>
</feature>
<dbReference type="AlphaFoldDB" id="A0A5N8W4L4"/>
<gene>
    <name evidence="2" type="ORF">FNH04_20815</name>
</gene>
<proteinExistence type="predicted"/>
<feature type="region of interest" description="Disordered" evidence="1">
    <location>
        <begin position="23"/>
        <end position="100"/>
    </location>
</feature>
<dbReference type="Proteomes" id="UP000326979">
    <property type="component" value="Unassembled WGS sequence"/>
</dbReference>
<sequence>MATVGPRGGGLAARSPDLCRRCPVSDGGLLDSHRDQGLSGGSGSGRPRRPVRAIARRRSALVTDPHGHFGNTASVRARRRGPGHDPPDRSWHRATARALS</sequence>
<protein>
    <submittedName>
        <fullName evidence="2">Uncharacterized protein</fullName>
    </submittedName>
</protein>
<accession>A0A5N8W4L4</accession>